<dbReference type="Proteomes" id="UP000268162">
    <property type="component" value="Unassembled WGS sequence"/>
</dbReference>
<dbReference type="AlphaFoldDB" id="A0A4P9ZPE4"/>
<name>A0A4P9ZPE4_9FUNG</name>
<reference evidence="4" key="1">
    <citation type="journal article" date="2018" name="Nat. Microbiol.">
        <title>Leveraging single-cell genomics to expand the fungal tree of life.</title>
        <authorList>
            <person name="Ahrendt S.R."/>
            <person name="Quandt C.A."/>
            <person name="Ciobanu D."/>
            <person name="Clum A."/>
            <person name="Salamov A."/>
            <person name="Andreopoulos B."/>
            <person name="Cheng J.F."/>
            <person name="Woyke T."/>
            <person name="Pelin A."/>
            <person name="Henrissat B."/>
            <person name="Reynolds N.K."/>
            <person name="Benny G.L."/>
            <person name="Smith M.E."/>
            <person name="James T.Y."/>
            <person name="Grigoriev I.V."/>
        </authorList>
    </citation>
    <scope>NUCLEOTIDE SEQUENCE [LARGE SCALE GENOMIC DNA]</scope>
    <source>
        <strain evidence="4">RSA 468</strain>
    </source>
</reference>
<dbReference type="InterPro" id="IPR036526">
    <property type="entry name" value="C-N_Hydrolase_sf"/>
</dbReference>
<keyword evidence="1" id="KW-0378">Hydrolase</keyword>
<accession>A0A4P9ZPE4</accession>
<evidence type="ECO:0000256" key="1">
    <source>
        <dbReference type="ARBA" id="ARBA00022801"/>
    </source>
</evidence>
<dbReference type="PROSITE" id="PS01227">
    <property type="entry name" value="UPF0012"/>
    <property type="match status" value="1"/>
</dbReference>
<dbReference type="Pfam" id="PF00795">
    <property type="entry name" value="CN_hydrolase"/>
    <property type="match status" value="1"/>
</dbReference>
<dbReference type="InterPro" id="IPR003010">
    <property type="entry name" value="C-N_Hydrolase"/>
</dbReference>
<dbReference type="GO" id="GO:0016811">
    <property type="term" value="F:hydrolase activity, acting on carbon-nitrogen (but not peptide) bonds, in linear amides"/>
    <property type="evidence" value="ECO:0007669"/>
    <property type="project" value="InterPro"/>
</dbReference>
<dbReference type="CDD" id="cd07572">
    <property type="entry name" value="nit"/>
    <property type="match status" value="1"/>
</dbReference>
<dbReference type="Gene3D" id="3.60.110.10">
    <property type="entry name" value="Carbon-nitrogen hydrolase"/>
    <property type="match status" value="1"/>
</dbReference>
<feature type="domain" description="CN hydrolase" evidence="2">
    <location>
        <begin position="2"/>
        <end position="248"/>
    </location>
</feature>
<protein>
    <submittedName>
        <fullName evidence="3">Nitrilase-like protein</fullName>
    </submittedName>
</protein>
<dbReference type="PANTHER" id="PTHR23088:SF27">
    <property type="entry name" value="DEAMINATED GLUTATHIONE AMIDASE"/>
    <property type="match status" value="1"/>
</dbReference>
<dbReference type="EMBL" id="ML003164">
    <property type="protein sequence ID" value="RKP34531.1"/>
    <property type="molecule type" value="Genomic_DNA"/>
</dbReference>
<evidence type="ECO:0000313" key="4">
    <source>
        <dbReference type="Proteomes" id="UP000268162"/>
    </source>
</evidence>
<dbReference type="InterPro" id="IPR045254">
    <property type="entry name" value="Nit1/2_C-N_Hydrolase"/>
</dbReference>
<evidence type="ECO:0000313" key="3">
    <source>
        <dbReference type="EMBL" id="RKP34531.1"/>
    </source>
</evidence>
<dbReference type="PANTHER" id="PTHR23088">
    <property type="entry name" value="NITRILASE-RELATED"/>
    <property type="match status" value="1"/>
</dbReference>
<evidence type="ECO:0000259" key="2">
    <source>
        <dbReference type="PROSITE" id="PS50263"/>
    </source>
</evidence>
<sequence length="278" mass="30383">MVLVAVGQFCGTAAVSQNLEACFTLIRRAAHLGSKVLFLPEASDFIAGDPKDIPRLAQWTDTDFVRPLANEAAKHDLHISVGVHEASDTDKVYNTHLIIDSLGNVCAKYRKLHLFDLDQQPRLVESASTRPGSEVVAPVPTPAGRVGLSTCYDLRFPTLSAELVRQGAQILTYPSAFTLRTGAAHWEPLLRARAIENQCYVAAAAQIGKHHPTRSSYGHAMIIDPWGAIVAQCSDITQPSLAIADIDLEYLAGVRSELPVLRHQRVDLFPWLAKDTSE</sequence>
<keyword evidence="4" id="KW-1185">Reference proteome</keyword>
<proteinExistence type="predicted"/>
<gene>
    <name evidence="3" type="ORF">BJ085DRAFT_21296</name>
</gene>
<dbReference type="InterPro" id="IPR001110">
    <property type="entry name" value="UPF0012_CS"/>
</dbReference>
<dbReference type="SUPFAM" id="SSF56317">
    <property type="entry name" value="Carbon-nitrogen hydrolase"/>
    <property type="match status" value="1"/>
</dbReference>
<dbReference type="STRING" id="215637.A0A4P9ZPE4"/>
<dbReference type="PROSITE" id="PS50263">
    <property type="entry name" value="CN_HYDROLASE"/>
    <property type="match status" value="1"/>
</dbReference>
<organism evidence="3 4">
    <name type="scientific">Dimargaris cristalligena</name>
    <dbReference type="NCBI Taxonomy" id="215637"/>
    <lineage>
        <taxon>Eukaryota</taxon>
        <taxon>Fungi</taxon>
        <taxon>Fungi incertae sedis</taxon>
        <taxon>Zoopagomycota</taxon>
        <taxon>Kickxellomycotina</taxon>
        <taxon>Dimargaritomycetes</taxon>
        <taxon>Dimargaritales</taxon>
        <taxon>Dimargaritaceae</taxon>
        <taxon>Dimargaris</taxon>
    </lineage>
</organism>